<dbReference type="Gene3D" id="2.120.10.30">
    <property type="entry name" value="TolB, C-terminal domain"/>
    <property type="match status" value="1"/>
</dbReference>
<comment type="cofactor">
    <cofactor evidence="3">
        <name>Zn(2+)</name>
        <dbReference type="ChEBI" id="CHEBI:29105"/>
    </cofactor>
    <text evidence="3">Binds 1 divalent metal cation per subunit.</text>
</comment>
<evidence type="ECO:0000256" key="2">
    <source>
        <dbReference type="PIRSR" id="PIRSR605511-1"/>
    </source>
</evidence>
<name>W4M5I4_9BACT</name>
<keyword evidence="3" id="KW-0862">Zinc</keyword>
<evidence type="ECO:0000313" key="6">
    <source>
        <dbReference type="Proteomes" id="UP000019140"/>
    </source>
</evidence>
<feature type="binding site" evidence="3">
    <location>
        <position position="215"/>
    </location>
    <ligand>
        <name>a divalent metal cation</name>
        <dbReference type="ChEBI" id="CHEBI:60240"/>
    </ligand>
</feature>
<dbReference type="InterPro" id="IPR051262">
    <property type="entry name" value="SMP-30/CGR1_Lactonase"/>
</dbReference>
<feature type="active site" description="Proton donor/acceptor" evidence="2">
    <location>
        <position position="266"/>
    </location>
</feature>
<feature type="domain" description="SMP-30/Gluconolactonase/LRE-like region" evidence="4">
    <location>
        <begin position="92"/>
        <end position="324"/>
    </location>
</feature>
<dbReference type="GO" id="GO:0016787">
    <property type="term" value="F:hydrolase activity"/>
    <property type="evidence" value="ECO:0007669"/>
    <property type="project" value="UniProtKB-KW"/>
</dbReference>
<dbReference type="PANTHER" id="PTHR47572">
    <property type="entry name" value="LIPOPROTEIN-RELATED"/>
    <property type="match status" value="1"/>
</dbReference>
<reference evidence="5 6" key="1">
    <citation type="journal article" date="2014" name="Nature">
        <title>An environmental bacterial taxon with a large and distinct metabolic repertoire.</title>
        <authorList>
            <person name="Wilson M.C."/>
            <person name="Mori T."/>
            <person name="Ruckert C."/>
            <person name="Uria A.R."/>
            <person name="Helf M.J."/>
            <person name="Takada K."/>
            <person name="Gernert C."/>
            <person name="Steffens U.A."/>
            <person name="Heycke N."/>
            <person name="Schmitt S."/>
            <person name="Rinke C."/>
            <person name="Helfrich E.J."/>
            <person name="Brachmann A.O."/>
            <person name="Gurgui C."/>
            <person name="Wakimoto T."/>
            <person name="Kracht M."/>
            <person name="Crusemann M."/>
            <person name="Hentschel U."/>
            <person name="Abe I."/>
            <person name="Matsunaga S."/>
            <person name="Kalinowski J."/>
            <person name="Takeyama H."/>
            <person name="Piel J."/>
        </authorList>
    </citation>
    <scope>NUCLEOTIDE SEQUENCE [LARGE SCALE GENOMIC DNA]</scope>
    <source>
        <strain evidence="6">TSY2</strain>
    </source>
</reference>
<dbReference type="PANTHER" id="PTHR47572:SF4">
    <property type="entry name" value="LACTONASE DRP35"/>
    <property type="match status" value="1"/>
</dbReference>
<organism evidence="5 6">
    <name type="scientific">Candidatus Entotheonella gemina</name>
    <dbReference type="NCBI Taxonomy" id="1429439"/>
    <lineage>
        <taxon>Bacteria</taxon>
        <taxon>Pseudomonadati</taxon>
        <taxon>Nitrospinota/Tectimicrobiota group</taxon>
        <taxon>Candidatus Tectimicrobiota</taxon>
        <taxon>Candidatus Entotheonellia</taxon>
        <taxon>Candidatus Entotheonellales</taxon>
        <taxon>Candidatus Entotheonellaceae</taxon>
        <taxon>Candidatus Entotheonella</taxon>
    </lineage>
</organism>
<protein>
    <recommendedName>
        <fullName evidence="4">SMP-30/Gluconolactonase/LRE-like region domain-containing protein</fullName>
    </recommendedName>
</protein>
<evidence type="ECO:0000313" key="5">
    <source>
        <dbReference type="EMBL" id="ETX05460.1"/>
    </source>
</evidence>
<keyword evidence="6" id="KW-1185">Reference proteome</keyword>
<dbReference type="AlphaFoldDB" id="W4M5I4"/>
<dbReference type="InterPro" id="IPR013658">
    <property type="entry name" value="SGL"/>
</dbReference>
<comment type="caution">
    <text evidence="5">The sequence shown here is derived from an EMBL/GenBank/DDBJ whole genome shotgun (WGS) entry which is preliminary data.</text>
</comment>
<dbReference type="InterPro" id="IPR011042">
    <property type="entry name" value="6-blade_b-propeller_TolB-like"/>
</dbReference>
<gene>
    <name evidence="5" type="ORF">ETSY2_22790</name>
</gene>
<dbReference type="HOGENOM" id="CLU_036110_0_1_7"/>
<feature type="binding site" evidence="3">
    <location>
        <position position="165"/>
    </location>
    <ligand>
        <name>substrate</name>
    </ligand>
</feature>
<dbReference type="PRINTS" id="PR01790">
    <property type="entry name" value="SMP30FAMILY"/>
</dbReference>
<accession>W4M5I4</accession>
<keyword evidence="1" id="KW-0378">Hydrolase</keyword>
<evidence type="ECO:0000259" key="4">
    <source>
        <dbReference type="Pfam" id="PF08450"/>
    </source>
</evidence>
<sequence length="344" mass="37436">MYKLYADRIRFLLVFIGLAMPLSAQDMPSPIISGDPDFIDPGAVLELLVDGSLLGTSLPGDVKVGCDGLVYFSDVTFSNRPESYNEQGVRRAGAIWRYDPETAGISVFRAPSGMANGLAFDAECQLLAAEGADLGGRRVTRTNLEAGTAEIVAGLFEDNPFNAPNDLVIDALGHIYFTDTRYVGHEPIRQDGNAVYRIDVNGDIERLISELPRPNGIAVSPDQSVLYVSNLGGALNDSLWAYRLDEHGSVSSPRLVVDFGEESGADGFVVDAEGNLWVSVLNHTRPGIYAYTPDGVEKAYIEARSPYNTAFGRGAQSHLLYFTAGRHLYRIAVNKPGYHLPRME</sequence>
<feature type="binding site" evidence="3">
    <location>
        <position position="266"/>
    </location>
    <ligand>
        <name>a divalent metal cation</name>
        <dbReference type="ChEBI" id="CHEBI:60240"/>
    </ligand>
</feature>
<evidence type="ECO:0000256" key="1">
    <source>
        <dbReference type="ARBA" id="ARBA00022801"/>
    </source>
</evidence>
<dbReference type="SUPFAM" id="SSF63829">
    <property type="entry name" value="Calcium-dependent phosphotriesterase"/>
    <property type="match status" value="1"/>
</dbReference>
<evidence type="ECO:0000256" key="3">
    <source>
        <dbReference type="PIRSR" id="PIRSR605511-2"/>
    </source>
</evidence>
<dbReference type="InterPro" id="IPR005511">
    <property type="entry name" value="SMP-30"/>
</dbReference>
<proteinExistence type="predicted"/>
<dbReference type="Proteomes" id="UP000019140">
    <property type="component" value="Unassembled WGS sequence"/>
</dbReference>
<dbReference type="EMBL" id="AZHX01000948">
    <property type="protein sequence ID" value="ETX05460.1"/>
    <property type="molecule type" value="Genomic_DNA"/>
</dbReference>
<dbReference type="GO" id="GO:0046872">
    <property type="term" value="F:metal ion binding"/>
    <property type="evidence" value="ECO:0007669"/>
    <property type="project" value="UniProtKB-KW"/>
</dbReference>
<keyword evidence="3" id="KW-0479">Metal-binding</keyword>
<dbReference type="Pfam" id="PF08450">
    <property type="entry name" value="SGL"/>
    <property type="match status" value="1"/>
</dbReference>